<sequence>MATIKQLTEEVYKEVRSENEAKLDHAKATLEKDISDAKEKSQAKWQKQKEKAERDYHDNLERQKQSYSNQLNQDLLAKKQELIQQAFKEAQLALSQLSQADFVSMLDQALSAIPQAENTQIVIGELSQNQLDQEAKLSLQEKYPHIGFSQDLLKGHGGVVIEQETMNYDLTFDQLIREQEDHLSVYVAKQLND</sequence>
<dbReference type="Gene3D" id="3.30.2320.30">
    <property type="entry name" value="ATP synthase, E subunit, C-terminal"/>
    <property type="match status" value="1"/>
</dbReference>
<comment type="caution">
    <text evidence="1">The sequence shown here is derived from an EMBL/GenBank/DDBJ whole genome shotgun (WGS) entry which is preliminary data.</text>
</comment>
<dbReference type="AlphaFoldDB" id="A0A178HJ42"/>
<evidence type="ECO:0000313" key="2">
    <source>
        <dbReference type="Proteomes" id="UP000251923"/>
    </source>
</evidence>
<dbReference type="GeneID" id="86970321"/>
<protein>
    <submittedName>
        <fullName evidence="1">Uncharacterized protein</fullName>
    </submittedName>
</protein>
<gene>
    <name evidence="1" type="ORF">DBT54_03810</name>
</gene>
<name>A0A178HJ42_9LACT</name>
<evidence type="ECO:0000313" key="1">
    <source>
        <dbReference type="EMBL" id="RAV80427.1"/>
    </source>
</evidence>
<dbReference type="InterPro" id="IPR038495">
    <property type="entry name" value="ATPase_E_C"/>
</dbReference>
<reference evidence="1 2" key="1">
    <citation type="submission" date="2018-04" db="EMBL/GenBank/DDBJ databases">
        <title>Aerococcus urinae genomes.</title>
        <authorList>
            <person name="Hilt E."/>
            <person name="Gilbert N.M."/>
            <person name="Thomas-White K."/>
            <person name="Putonti C."/>
            <person name="Lewis A.L."/>
            <person name="Visck K.L."/>
            <person name="Wolfe A.J."/>
        </authorList>
    </citation>
    <scope>NUCLEOTIDE SEQUENCE [LARGE SCALE GENOMIC DNA]</scope>
    <source>
        <strain evidence="1 2">UMB7480</strain>
    </source>
</reference>
<dbReference type="EMBL" id="QMHM01000005">
    <property type="protein sequence ID" value="RAV80427.1"/>
    <property type="molecule type" value="Genomic_DNA"/>
</dbReference>
<accession>A0A178HJ42</accession>
<dbReference type="RefSeq" id="WP_064292280.1">
    <property type="nucleotide sequence ID" value="NZ_JASODG010000004.1"/>
</dbReference>
<organism evidence="1 2">
    <name type="scientific">Aerococcus urinae</name>
    <dbReference type="NCBI Taxonomy" id="1376"/>
    <lineage>
        <taxon>Bacteria</taxon>
        <taxon>Bacillati</taxon>
        <taxon>Bacillota</taxon>
        <taxon>Bacilli</taxon>
        <taxon>Lactobacillales</taxon>
        <taxon>Aerococcaceae</taxon>
        <taxon>Aerococcus</taxon>
    </lineage>
</organism>
<proteinExistence type="predicted"/>
<dbReference type="Proteomes" id="UP000251923">
    <property type="component" value="Unassembled WGS sequence"/>
</dbReference>